<keyword evidence="2" id="KW-1185">Reference proteome</keyword>
<dbReference type="OrthoDB" id="3215452at2"/>
<evidence type="ECO:0000313" key="1">
    <source>
        <dbReference type="EMBL" id="ONH33654.1"/>
    </source>
</evidence>
<dbReference type="AlphaFoldDB" id="A0A1V2IKB9"/>
<reference evidence="2" key="1">
    <citation type="submission" date="2016-10" db="EMBL/GenBank/DDBJ databases">
        <title>Frankia sp. NRRL B-16386 Genome sequencing.</title>
        <authorList>
            <person name="Ghodhbane-Gtari F."/>
            <person name="Swanson E."/>
            <person name="Gueddou A."/>
            <person name="Hezbri K."/>
            <person name="Ktari K."/>
            <person name="Nouioui I."/>
            <person name="Morris K."/>
            <person name="Simpson S."/>
            <person name="Abebe-Akele F."/>
            <person name="Thomas K."/>
            <person name="Gtari M."/>
            <person name="Tisa L.S."/>
        </authorList>
    </citation>
    <scope>NUCLEOTIDE SEQUENCE [LARGE SCALE GENOMIC DNA]</scope>
    <source>
        <strain evidence="2">NRRL B-16386</strain>
    </source>
</reference>
<evidence type="ECO:0000313" key="2">
    <source>
        <dbReference type="Proteomes" id="UP000188929"/>
    </source>
</evidence>
<name>A0A1V2IKB9_9ACTN</name>
<dbReference type="RefSeq" id="WP_076812593.1">
    <property type="nucleotide sequence ID" value="NZ_MOMC01000003.1"/>
</dbReference>
<protein>
    <submittedName>
        <fullName evidence="1">Uncharacterized protein</fullName>
    </submittedName>
</protein>
<sequence length="133" mass="13988">MSESVQGLARDLTREVTWLLDRLRSWSPASWGVRAAAGGTRAERAAAFSRELARLGRAAGSAAPDGAQPPPLAPHGLADQVTVLAEDLLRLLGRTDLDPARRSQLVAEAYQVVTAARADLDGAGFGFAAARGR</sequence>
<dbReference type="EMBL" id="MOMC01000003">
    <property type="protein sequence ID" value="ONH33654.1"/>
    <property type="molecule type" value="Genomic_DNA"/>
</dbReference>
<dbReference type="Proteomes" id="UP000188929">
    <property type="component" value="Unassembled WGS sequence"/>
</dbReference>
<accession>A0A1V2IKB9</accession>
<gene>
    <name evidence="1" type="ORF">BL253_01155</name>
</gene>
<comment type="caution">
    <text evidence="1">The sequence shown here is derived from an EMBL/GenBank/DDBJ whole genome shotgun (WGS) entry which is preliminary data.</text>
</comment>
<proteinExistence type="predicted"/>
<organism evidence="1 2">
    <name type="scientific">Pseudofrankia asymbiotica</name>
    <dbReference type="NCBI Taxonomy" id="1834516"/>
    <lineage>
        <taxon>Bacteria</taxon>
        <taxon>Bacillati</taxon>
        <taxon>Actinomycetota</taxon>
        <taxon>Actinomycetes</taxon>
        <taxon>Frankiales</taxon>
        <taxon>Frankiaceae</taxon>
        <taxon>Pseudofrankia</taxon>
    </lineage>
</organism>